<evidence type="ECO:0000313" key="3">
    <source>
        <dbReference type="Proteomes" id="UP000430345"/>
    </source>
</evidence>
<dbReference type="NCBIfam" id="NF004051">
    <property type="entry name" value="PRK05571.1"/>
    <property type="match status" value="1"/>
</dbReference>
<dbReference type="InterPro" id="IPR036569">
    <property type="entry name" value="RpiB_LacA_LacB_sf"/>
</dbReference>
<dbReference type="EC" id="5.3.1.26" evidence="2"/>
<gene>
    <name evidence="2" type="primary">lacA</name>
    <name evidence="2" type="ORF">GBZ86_03000</name>
</gene>
<name>A0A6I1MPC3_9CLOT</name>
<evidence type="ECO:0000256" key="1">
    <source>
        <dbReference type="ARBA" id="ARBA00008754"/>
    </source>
</evidence>
<dbReference type="OrthoDB" id="1778624at2"/>
<dbReference type="EMBL" id="WHJC01000019">
    <property type="protein sequence ID" value="MPQ42721.1"/>
    <property type="molecule type" value="Genomic_DNA"/>
</dbReference>
<dbReference type="NCBIfam" id="TIGR00689">
    <property type="entry name" value="rpiB_lacA_lacB"/>
    <property type="match status" value="1"/>
</dbReference>
<comment type="similarity">
    <text evidence="1">Belongs to the LacAB/RpiB family.</text>
</comment>
<accession>A0A6I1MPC3</accession>
<dbReference type="GO" id="GO:0019316">
    <property type="term" value="P:D-allose catabolic process"/>
    <property type="evidence" value="ECO:0007669"/>
    <property type="project" value="TreeGrafter"/>
</dbReference>
<dbReference type="AlphaFoldDB" id="A0A6I1MPC3"/>
<reference evidence="2 3" key="1">
    <citation type="submission" date="2019-10" db="EMBL/GenBank/DDBJ databases">
        <title>The Genome Sequence of Clostridium tarantellae Isolated from Fish Brain.</title>
        <authorList>
            <person name="Bano L."/>
            <person name="Kiel M."/>
            <person name="Sales G."/>
            <person name="Doxey A.C."/>
            <person name="Mansfield M.J."/>
            <person name="Schiavone M."/>
            <person name="Rossetto O."/>
            <person name="Pirazzini M."/>
            <person name="Dobrindt U."/>
            <person name="Montecucco C."/>
        </authorList>
    </citation>
    <scope>NUCLEOTIDE SEQUENCE [LARGE SCALE GENOMIC DNA]</scope>
    <source>
        <strain evidence="2 3">DSM 3997</strain>
    </source>
</reference>
<dbReference type="PIRSF" id="PIRSF005384">
    <property type="entry name" value="RpiB_LacA_B"/>
    <property type="match status" value="1"/>
</dbReference>
<sequence length="142" mass="15724">MKILIGSDKYGFDLKEYLKKYLKEEGYDVIDKTPEKSLNFIESSKTICKGILDKEGDRAILIDEYGVGSFMVANKFKGIICASVSDEHSAKMTRNHNNASIIALGAGIVGNKLAKGIVDAYLKSEYAGGRHQIRVDMLNKML</sequence>
<dbReference type="GO" id="GO:0050044">
    <property type="term" value="F:galactose-6-phosphate isomerase activity"/>
    <property type="evidence" value="ECO:0007669"/>
    <property type="project" value="UniProtKB-EC"/>
</dbReference>
<dbReference type="GO" id="GO:0004751">
    <property type="term" value="F:ribose-5-phosphate isomerase activity"/>
    <property type="evidence" value="ECO:0007669"/>
    <property type="project" value="TreeGrafter"/>
</dbReference>
<evidence type="ECO:0000313" key="2">
    <source>
        <dbReference type="EMBL" id="MPQ42721.1"/>
    </source>
</evidence>
<dbReference type="Gene3D" id="3.40.1400.10">
    <property type="entry name" value="Sugar-phosphate isomerase, RpiB/LacA/LacB"/>
    <property type="match status" value="1"/>
</dbReference>
<dbReference type="PANTHER" id="PTHR30345:SF5">
    <property type="entry name" value="GALACTOSE-6-PHOSPHATE ISOMERASE SUBUNIT LACA"/>
    <property type="match status" value="1"/>
</dbReference>
<dbReference type="NCBIfam" id="NF006380">
    <property type="entry name" value="PRK08621.1"/>
    <property type="match status" value="1"/>
</dbReference>
<dbReference type="PANTHER" id="PTHR30345">
    <property type="entry name" value="RIBOSE-5-PHOSPHATE ISOMERASE B"/>
    <property type="match status" value="1"/>
</dbReference>
<dbReference type="RefSeq" id="WP_152887605.1">
    <property type="nucleotide sequence ID" value="NZ_WHJC01000019.1"/>
</dbReference>
<protein>
    <submittedName>
        <fullName evidence="2">Galactose-6-phosphate isomerase subunit LacA</fullName>
        <ecNumber evidence="2">5.3.1.26</ecNumber>
    </submittedName>
</protein>
<dbReference type="Pfam" id="PF02502">
    <property type="entry name" value="LacAB_rpiB"/>
    <property type="match status" value="1"/>
</dbReference>
<dbReference type="SUPFAM" id="SSF89623">
    <property type="entry name" value="Ribose/Galactose isomerase RpiB/AlsB"/>
    <property type="match status" value="1"/>
</dbReference>
<keyword evidence="3" id="KW-1185">Reference proteome</keyword>
<dbReference type="GO" id="GO:0009052">
    <property type="term" value="P:pentose-phosphate shunt, non-oxidative branch"/>
    <property type="evidence" value="ECO:0007669"/>
    <property type="project" value="TreeGrafter"/>
</dbReference>
<comment type="caution">
    <text evidence="2">The sequence shown here is derived from an EMBL/GenBank/DDBJ whole genome shotgun (WGS) entry which is preliminary data.</text>
</comment>
<organism evidence="2 3">
    <name type="scientific">Clostridium tarantellae</name>
    <dbReference type="NCBI Taxonomy" id="39493"/>
    <lineage>
        <taxon>Bacteria</taxon>
        <taxon>Bacillati</taxon>
        <taxon>Bacillota</taxon>
        <taxon>Clostridia</taxon>
        <taxon>Eubacteriales</taxon>
        <taxon>Clostridiaceae</taxon>
        <taxon>Clostridium</taxon>
    </lineage>
</organism>
<proteinExistence type="inferred from homology"/>
<dbReference type="InterPro" id="IPR003500">
    <property type="entry name" value="RpiB_LacA_LacB"/>
</dbReference>
<dbReference type="Proteomes" id="UP000430345">
    <property type="component" value="Unassembled WGS sequence"/>
</dbReference>
<keyword evidence="2" id="KW-0413">Isomerase</keyword>